<dbReference type="Proteomes" id="UP001162734">
    <property type="component" value="Chromosome"/>
</dbReference>
<dbReference type="InterPro" id="IPR037523">
    <property type="entry name" value="VOC_core"/>
</dbReference>
<name>A0ABN6NE23_9BACT</name>
<gene>
    <name evidence="2" type="ORF">AMPC_38690</name>
</gene>
<dbReference type="RefSeq" id="WP_248343300.1">
    <property type="nucleotide sequence ID" value="NZ_AP025592.1"/>
</dbReference>
<dbReference type="CDD" id="cd07262">
    <property type="entry name" value="VOC_like"/>
    <property type="match status" value="1"/>
</dbReference>
<accession>A0ABN6NE23</accession>
<dbReference type="PANTHER" id="PTHR35006">
    <property type="entry name" value="GLYOXALASE FAMILY PROTEIN (AFU_ORTHOLOGUE AFUA_5G14830)"/>
    <property type="match status" value="1"/>
</dbReference>
<evidence type="ECO:0000259" key="1">
    <source>
        <dbReference type="PROSITE" id="PS51819"/>
    </source>
</evidence>
<evidence type="ECO:0000313" key="3">
    <source>
        <dbReference type="Proteomes" id="UP001162734"/>
    </source>
</evidence>
<dbReference type="SUPFAM" id="SSF54593">
    <property type="entry name" value="Glyoxalase/Bleomycin resistance protein/Dihydroxybiphenyl dioxygenase"/>
    <property type="match status" value="1"/>
</dbReference>
<sequence length="131" mass="14443">MIEHVSLRCSDPKASRKFYERALKPLGYVCDLKYGDAFGFKDEAGRHDFWVTAGEAGTPTHLAFLARTRAAIDRFHAAALKAGGKDNGAPGPREGYAAYAAFAFDPDGNNVEAVIWEPATRKRKRTPSKRK</sequence>
<dbReference type="Pfam" id="PF00903">
    <property type="entry name" value="Glyoxalase"/>
    <property type="match status" value="1"/>
</dbReference>
<feature type="domain" description="VOC" evidence="1">
    <location>
        <begin position="1"/>
        <end position="116"/>
    </location>
</feature>
<dbReference type="EMBL" id="AP025592">
    <property type="protein sequence ID" value="BDG10756.1"/>
    <property type="molecule type" value="Genomic_DNA"/>
</dbReference>
<organism evidence="2 3">
    <name type="scientific">Anaeromyxobacter paludicola</name>
    <dbReference type="NCBI Taxonomy" id="2918171"/>
    <lineage>
        <taxon>Bacteria</taxon>
        <taxon>Pseudomonadati</taxon>
        <taxon>Myxococcota</taxon>
        <taxon>Myxococcia</taxon>
        <taxon>Myxococcales</taxon>
        <taxon>Cystobacterineae</taxon>
        <taxon>Anaeromyxobacteraceae</taxon>
        <taxon>Anaeromyxobacter</taxon>
    </lineage>
</organism>
<proteinExistence type="predicted"/>
<protein>
    <submittedName>
        <fullName evidence="2">Glyoxalase</fullName>
    </submittedName>
</protein>
<dbReference type="Gene3D" id="3.10.180.10">
    <property type="entry name" value="2,3-Dihydroxybiphenyl 1,2-Dioxygenase, domain 1"/>
    <property type="match status" value="1"/>
</dbReference>
<evidence type="ECO:0000313" key="2">
    <source>
        <dbReference type="EMBL" id="BDG10756.1"/>
    </source>
</evidence>
<dbReference type="PROSITE" id="PS51819">
    <property type="entry name" value="VOC"/>
    <property type="match status" value="1"/>
</dbReference>
<dbReference type="InterPro" id="IPR029068">
    <property type="entry name" value="Glyas_Bleomycin-R_OHBP_Dase"/>
</dbReference>
<reference evidence="3" key="1">
    <citation type="journal article" date="2022" name="Int. J. Syst. Evol. Microbiol.">
        <title>Anaeromyxobacter oryzae sp. nov., Anaeromyxobacter diazotrophicus sp. nov. and Anaeromyxobacter paludicola sp. nov., isolated from paddy soils.</title>
        <authorList>
            <person name="Itoh H."/>
            <person name="Xu Z."/>
            <person name="Mise K."/>
            <person name="Masuda Y."/>
            <person name="Ushijima N."/>
            <person name="Hayakawa C."/>
            <person name="Shiratori Y."/>
            <person name="Senoo K."/>
        </authorList>
    </citation>
    <scope>NUCLEOTIDE SEQUENCE [LARGE SCALE GENOMIC DNA]</scope>
    <source>
        <strain evidence="3">Red630</strain>
    </source>
</reference>
<dbReference type="PANTHER" id="PTHR35006:SF2">
    <property type="entry name" value="GLYOXALASE FAMILY PROTEIN (AFU_ORTHOLOGUE AFUA_5G14830)"/>
    <property type="match status" value="1"/>
</dbReference>
<keyword evidence="3" id="KW-1185">Reference proteome</keyword>
<dbReference type="InterPro" id="IPR004360">
    <property type="entry name" value="Glyas_Fos-R_dOase_dom"/>
</dbReference>